<feature type="domain" description="Rad21/Rec8-like protein C-terminal eukaryotic" evidence="7">
    <location>
        <begin position="349"/>
        <end position="397"/>
    </location>
</feature>
<evidence type="ECO:0000259" key="7">
    <source>
        <dbReference type="Pfam" id="PF04824"/>
    </source>
</evidence>
<dbReference type="Gene3D" id="1.10.10.580">
    <property type="entry name" value="Structural maintenance of chromosome 1. Chain E"/>
    <property type="match status" value="1"/>
</dbReference>
<dbReference type="Pfam" id="PF04824">
    <property type="entry name" value="Rad21_Rec8"/>
    <property type="match status" value="1"/>
</dbReference>
<evidence type="ECO:0000256" key="6">
    <source>
        <dbReference type="ARBA" id="ARBA00023242"/>
    </source>
</evidence>
<dbReference type="InterPro" id="IPR023093">
    <property type="entry name" value="ScpA-like_C"/>
</dbReference>
<dbReference type="InterPro" id="IPR006909">
    <property type="entry name" value="Rad21/Rec8_C_eu"/>
</dbReference>
<evidence type="ECO:0000256" key="1">
    <source>
        <dbReference type="ARBA" id="ARBA00004123"/>
    </source>
</evidence>
<name>A0A0P7UB41_SCLFO</name>
<dbReference type="GO" id="GO:1990414">
    <property type="term" value="P:replication-born double-strand break repair via sister chromatid exchange"/>
    <property type="evidence" value="ECO:0007669"/>
    <property type="project" value="TreeGrafter"/>
</dbReference>
<evidence type="ECO:0000256" key="4">
    <source>
        <dbReference type="ARBA" id="ARBA00022454"/>
    </source>
</evidence>
<reference evidence="9 10" key="1">
    <citation type="submission" date="2015-08" db="EMBL/GenBank/DDBJ databases">
        <title>The genome of the Asian arowana (Scleropages formosus).</title>
        <authorList>
            <person name="Tan M.H."/>
            <person name="Gan H.M."/>
            <person name="Croft L.J."/>
            <person name="Austin C.M."/>
        </authorList>
    </citation>
    <scope>NUCLEOTIDE SEQUENCE [LARGE SCALE GENOMIC DNA]</scope>
    <source>
        <strain evidence="9">Aro1</strain>
    </source>
</reference>
<feature type="domain" description="Rad21/Rec8-like protein N-terminal" evidence="8">
    <location>
        <begin position="1"/>
        <end position="102"/>
    </location>
</feature>
<organism evidence="9 10">
    <name type="scientific">Scleropages formosus</name>
    <name type="common">Asian bonytongue</name>
    <name type="synonym">Osteoglossum formosum</name>
    <dbReference type="NCBI Taxonomy" id="113540"/>
    <lineage>
        <taxon>Eukaryota</taxon>
        <taxon>Metazoa</taxon>
        <taxon>Chordata</taxon>
        <taxon>Craniata</taxon>
        <taxon>Vertebrata</taxon>
        <taxon>Euteleostomi</taxon>
        <taxon>Actinopterygii</taxon>
        <taxon>Neopterygii</taxon>
        <taxon>Teleostei</taxon>
        <taxon>Osteoglossocephala</taxon>
        <taxon>Osteoglossomorpha</taxon>
        <taxon>Osteoglossiformes</taxon>
        <taxon>Osteoglossidae</taxon>
        <taxon>Scleropages</taxon>
    </lineage>
</organism>
<dbReference type="GO" id="GO:0005634">
    <property type="term" value="C:nucleus"/>
    <property type="evidence" value="ECO:0007669"/>
    <property type="project" value="UniProtKB-SubCell"/>
</dbReference>
<dbReference type="PANTHER" id="PTHR12585:SF54">
    <property type="entry name" value="RAD21 COHESIN COMPLEX COMPONENT LIKE 1 ISOFORM X1"/>
    <property type="match status" value="1"/>
</dbReference>
<accession>A0A0P7UB41</accession>
<comment type="subcellular location">
    <subcellularLocation>
        <location evidence="2">Chromosome</location>
    </subcellularLocation>
    <subcellularLocation>
        <location evidence="1">Nucleus</location>
    </subcellularLocation>
</comment>
<dbReference type="GO" id="GO:0007059">
    <property type="term" value="P:chromosome segregation"/>
    <property type="evidence" value="ECO:0007669"/>
    <property type="project" value="UniProtKB-KW"/>
</dbReference>
<dbReference type="CDD" id="cd21792">
    <property type="entry name" value="Rad21_Rec8_M_NXP1-like"/>
    <property type="match status" value="1"/>
</dbReference>
<dbReference type="SUPFAM" id="SSF46785">
    <property type="entry name" value="Winged helix' DNA-binding domain"/>
    <property type="match status" value="1"/>
</dbReference>
<evidence type="ECO:0000256" key="5">
    <source>
        <dbReference type="ARBA" id="ARBA00022829"/>
    </source>
</evidence>
<comment type="caution">
    <text evidence="9">The sequence shown here is derived from an EMBL/GenBank/DDBJ whole genome shotgun (WGS) entry which is preliminary data.</text>
</comment>
<keyword evidence="4" id="KW-0158">Chromosome</keyword>
<dbReference type="GO" id="GO:0003682">
    <property type="term" value="F:chromatin binding"/>
    <property type="evidence" value="ECO:0007669"/>
    <property type="project" value="TreeGrafter"/>
</dbReference>
<dbReference type="AlphaFoldDB" id="A0A0P7UB41"/>
<evidence type="ECO:0000313" key="10">
    <source>
        <dbReference type="Proteomes" id="UP000034805"/>
    </source>
</evidence>
<evidence type="ECO:0000259" key="8">
    <source>
        <dbReference type="Pfam" id="PF04825"/>
    </source>
</evidence>
<comment type="similarity">
    <text evidence="3">Belongs to the rad21 family.</text>
</comment>
<proteinExistence type="inferred from homology"/>
<gene>
    <name evidence="9" type="ORF">Z043_116763</name>
</gene>
<evidence type="ECO:0000313" key="9">
    <source>
        <dbReference type="EMBL" id="KPP64851.1"/>
    </source>
</evidence>
<keyword evidence="6" id="KW-0539">Nucleus</keyword>
<dbReference type="InterPro" id="IPR036390">
    <property type="entry name" value="WH_DNA-bd_sf"/>
</dbReference>
<evidence type="ECO:0000256" key="2">
    <source>
        <dbReference type="ARBA" id="ARBA00004286"/>
    </source>
</evidence>
<dbReference type="GO" id="GO:0008278">
    <property type="term" value="C:cohesin complex"/>
    <property type="evidence" value="ECO:0007669"/>
    <property type="project" value="InterPro"/>
</dbReference>
<dbReference type="STRING" id="113540.ENSSFOP00015031729"/>
<dbReference type="GO" id="GO:0007062">
    <property type="term" value="P:sister chromatid cohesion"/>
    <property type="evidence" value="ECO:0007669"/>
    <property type="project" value="InterPro"/>
</dbReference>
<evidence type="ECO:0000256" key="3">
    <source>
        <dbReference type="ARBA" id="ARBA00009870"/>
    </source>
</evidence>
<keyword evidence="5" id="KW-0159">Chromosome partition</keyword>
<dbReference type="EMBL" id="JARO02006735">
    <property type="protein sequence ID" value="KPP64851.1"/>
    <property type="molecule type" value="Genomic_DNA"/>
</dbReference>
<dbReference type="InterPro" id="IPR006910">
    <property type="entry name" value="Rad21_Rec8_N"/>
</dbReference>
<dbReference type="PANTHER" id="PTHR12585">
    <property type="entry name" value="SCC1 / RAD21 FAMILY MEMBER"/>
    <property type="match status" value="1"/>
</dbReference>
<dbReference type="Pfam" id="PF04825">
    <property type="entry name" value="Rad21_Rec8_N"/>
    <property type="match status" value="1"/>
</dbReference>
<sequence length="400" mass="45162">MFDMQLFTSKRGPLAKIWLAAHWDKKITKTHVFECNLETTVMDIISPQIKIGLRTSGHLLLGVVRIYSRKTKYLLADCSEAIVKIRVAFRPGQTDLPSENTEAPLNTITLPENFTDFELQLPDASVIDVVDHFTLNQSRSEDITMKEDYGNSFLVLESDFGNKASLQQGGMFDGSFHSLPTHTDGFGDEEGTFDFLAECVETASWPDGSDDFPAMDETTLVENLEEAFALEPVSITSTLEKKRDKRKRRLVVDREKELSSEAIQKQLADCFDLVAPLEMAPPTRQLIEWKETGGVHWLLRHSCVPLVHPQLQQPPLDSQDLEEKKINSRVQNLLHILQEQRCRGASGFHLSELCQGGNRTHLAATFFCLLVLHKQRVLELRQEVAYGDIVATPGPRFSQL</sequence>
<dbReference type="InterPro" id="IPR049589">
    <property type="entry name" value="NXP1_M-like"/>
</dbReference>
<dbReference type="Proteomes" id="UP000034805">
    <property type="component" value="Unassembled WGS sequence"/>
</dbReference>
<dbReference type="InterPro" id="IPR039781">
    <property type="entry name" value="Rad21/Rec8-like"/>
</dbReference>
<evidence type="ECO:0008006" key="11">
    <source>
        <dbReference type="Google" id="ProtNLM"/>
    </source>
</evidence>
<protein>
    <recommendedName>
        <fullName evidence="11">Double-strand-break repair protein rad21-like</fullName>
    </recommendedName>
</protein>